<name>A0A6C0JI33_9ZZZZ</name>
<reference evidence="1" key="1">
    <citation type="journal article" date="2020" name="Nature">
        <title>Giant virus diversity and host interactions through global metagenomics.</title>
        <authorList>
            <person name="Schulz F."/>
            <person name="Roux S."/>
            <person name="Paez-Espino D."/>
            <person name="Jungbluth S."/>
            <person name="Walsh D.A."/>
            <person name="Denef V.J."/>
            <person name="McMahon K.D."/>
            <person name="Konstantinidis K.T."/>
            <person name="Eloe-Fadrosh E.A."/>
            <person name="Kyrpides N.C."/>
            <person name="Woyke T."/>
        </authorList>
    </citation>
    <scope>NUCLEOTIDE SEQUENCE</scope>
    <source>
        <strain evidence="1">GVMAG-M-3300027708-51</strain>
    </source>
</reference>
<evidence type="ECO:0000313" key="1">
    <source>
        <dbReference type="EMBL" id="QHU04480.1"/>
    </source>
</evidence>
<accession>A0A6C0JI33</accession>
<organism evidence="1">
    <name type="scientific">viral metagenome</name>
    <dbReference type="NCBI Taxonomy" id="1070528"/>
    <lineage>
        <taxon>unclassified sequences</taxon>
        <taxon>metagenomes</taxon>
        <taxon>organismal metagenomes</taxon>
    </lineage>
</organism>
<proteinExistence type="predicted"/>
<protein>
    <submittedName>
        <fullName evidence="1">Uncharacterized protein</fullName>
    </submittedName>
</protein>
<dbReference type="EMBL" id="MN740401">
    <property type="protein sequence ID" value="QHU04480.1"/>
    <property type="molecule type" value="Genomic_DNA"/>
</dbReference>
<sequence>MEVRCSDTPPAWVEVQGKTVETQYLYTGLGRINLHAQTFQLLQRTGDTLLLTERPYSVGVLSRVYHVENITYTEYSDAPRRWCERTDPVTAFYFEEVRRIVPEKK</sequence>
<dbReference type="AlphaFoldDB" id="A0A6C0JI33"/>